<protein>
    <recommendedName>
        <fullName evidence="2">Ribosome hibernation promoting factor</fullName>
        <shortName evidence="2">HPF</shortName>
    </recommendedName>
</protein>
<dbReference type="NCBIfam" id="TIGR00741">
    <property type="entry name" value="yfiA"/>
    <property type="match status" value="1"/>
</dbReference>
<name>A0ABT2PY05_9MOLU</name>
<dbReference type="PANTHER" id="PTHR33231">
    <property type="entry name" value="30S RIBOSOMAL PROTEIN"/>
    <property type="match status" value="1"/>
</dbReference>
<keyword evidence="5" id="KW-1185">Reference proteome</keyword>
<sequence length="181" mass="20803">MKYDIIGKNGFEPTEAIKNYCQKRLSKVVSFFDTDMILEVRVVLKVYKDHHKVEVTIPAKGIILRAEVSDQDMYTAIDKSVDKLITQIKKHKEKLKNHLIKQGLKKVYSEEFETESIEKEILASQLVKNKEVKLAAMSVDQALIEMEMSGHDFYVFLNEATNQVNVAYIREDGDYAVIATK</sequence>
<comment type="similarity">
    <text evidence="2">Belongs to the HPF/YfiA ribosome-associated protein family. Long HPF subfamily.</text>
</comment>
<dbReference type="Pfam" id="PF02482">
    <property type="entry name" value="Ribosomal_S30AE"/>
    <property type="match status" value="1"/>
</dbReference>
<dbReference type="InterPro" id="IPR034694">
    <property type="entry name" value="HPF_long/plastid"/>
</dbReference>
<dbReference type="SUPFAM" id="SSF69754">
    <property type="entry name" value="Ribosome binding protein Y (YfiA homologue)"/>
    <property type="match status" value="1"/>
</dbReference>
<evidence type="ECO:0000313" key="5">
    <source>
        <dbReference type="Proteomes" id="UP001209076"/>
    </source>
</evidence>
<comment type="subunit">
    <text evidence="2">Interacts with 100S ribosomes.</text>
</comment>
<keyword evidence="2" id="KW-0963">Cytoplasm</keyword>
<comment type="caution">
    <text evidence="4">The sequence shown here is derived from an EMBL/GenBank/DDBJ whole genome shotgun (WGS) entry which is preliminary data.</text>
</comment>
<proteinExistence type="inferred from homology"/>
<dbReference type="Gene3D" id="3.30.160.100">
    <property type="entry name" value="Ribosome hibernation promotion factor-like"/>
    <property type="match status" value="1"/>
</dbReference>
<dbReference type="Pfam" id="PF16321">
    <property type="entry name" value="Ribosom_S30AE_C"/>
    <property type="match status" value="1"/>
</dbReference>
<dbReference type="CDD" id="cd00552">
    <property type="entry name" value="RaiA"/>
    <property type="match status" value="1"/>
</dbReference>
<accession>A0ABT2PY05</accession>
<evidence type="ECO:0000256" key="1">
    <source>
        <dbReference type="ARBA" id="ARBA00022845"/>
    </source>
</evidence>
<evidence type="ECO:0000313" key="4">
    <source>
        <dbReference type="EMBL" id="MCU0104528.1"/>
    </source>
</evidence>
<dbReference type="Gene3D" id="3.30.505.50">
    <property type="entry name" value="Sigma 54 modulation/S30EA ribosomal protein, C-terminal domain"/>
    <property type="match status" value="1"/>
</dbReference>
<dbReference type="HAMAP" id="MF_00839">
    <property type="entry name" value="HPF"/>
    <property type="match status" value="1"/>
</dbReference>
<dbReference type="InterPro" id="IPR038416">
    <property type="entry name" value="Ribosom_S30AE_C_sf"/>
</dbReference>
<dbReference type="InterPro" id="IPR003489">
    <property type="entry name" value="RHF/RaiA"/>
</dbReference>
<comment type="function">
    <text evidence="2">Required for dimerization of active 70S ribosomes into 100S ribosomes in stationary phase; 100S ribosomes are translationally inactive and sometimes present during exponential growth.</text>
</comment>
<dbReference type="Proteomes" id="UP001209076">
    <property type="component" value="Unassembled WGS sequence"/>
</dbReference>
<dbReference type="InterPro" id="IPR032528">
    <property type="entry name" value="Ribosom_S30AE_C"/>
</dbReference>
<dbReference type="EMBL" id="JAOEGN010000003">
    <property type="protein sequence ID" value="MCU0104528.1"/>
    <property type="molecule type" value="Genomic_DNA"/>
</dbReference>
<dbReference type="InterPro" id="IPR050574">
    <property type="entry name" value="HPF/YfiA_ribosome-assoc"/>
</dbReference>
<evidence type="ECO:0000259" key="3">
    <source>
        <dbReference type="Pfam" id="PF16321"/>
    </source>
</evidence>
<reference evidence="5" key="1">
    <citation type="submission" date="2023-07" db="EMBL/GenBank/DDBJ databases">
        <title>Novel Mycoplasma species identified in domestic and wild animals.</title>
        <authorList>
            <person name="Volokhov D.V."/>
            <person name="Furtak V.A."/>
            <person name="Zagorodnyaya T.A."/>
        </authorList>
    </citation>
    <scope>NUCLEOTIDE SEQUENCE [LARGE SCALE GENOMIC DNA]</scope>
    <source>
        <strain evidence="5">92-19</strain>
    </source>
</reference>
<keyword evidence="1 2" id="KW-0810">Translation regulation</keyword>
<comment type="subcellular location">
    <subcellularLocation>
        <location evidence="2">Cytoplasm</location>
    </subcellularLocation>
</comment>
<evidence type="ECO:0000256" key="2">
    <source>
        <dbReference type="HAMAP-Rule" id="MF_00839"/>
    </source>
</evidence>
<organism evidence="4 5">
    <name type="scientific">Paracholeplasma vituli</name>
    <dbReference type="NCBI Taxonomy" id="69473"/>
    <lineage>
        <taxon>Bacteria</taxon>
        <taxon>Bacillati</taxon>
        <taxon>Mycoplasmatota</taxon>
        <taxon>Mollicutes</taxon>
        <taxon>Acholeplasmatales</taxon>
        <taxon>Acholeplasmataceae</taxon>
        <taxon>Paracholeplasma</taxon>
    </lineage>
</organism>
<dbReference type="InterPro" id="IPR036567">
    <property type="entry name" value="RHF-like"/>
</dbReference>
<gene>
    <name evidence="4" type="primary">raiA</name>
    <name evidence="2" type="synonym">hpf</name>
    <name evidence="4" type="ORF">N7603_02540</name>
</gene>
<feature type="domain" description="Sigma 54 modulation/S30EA ribosomal protein C-terminal" evidence="3">
    <location>
        <begin position="124"/>
        <end position="176"/>
    </location>
</feature>
<dbReference type="PANTHER" id="PTHR33231:SF1">
    <property type="entry name" value="30S RIBOSOMAL PROTEIN"/>
    <property type="match status" value="1"/>
</dbReference>
<dbReference type="RefSeq" id="WP_262095763.1">
    <property type="nucleotide sequence ID" value="NZ_JAOEGN010000003.1"/>
</dbReference>